<dbReference type="Gene3D" id="3.40.50.300">
    <property type="entry name" value="P-loop containing nucleotide triphosphate hydrolases"/>
    <property type="match status" value="1"/>
</dbReference>
<dbReference type="RefSeq" id="WP_173199985.1">
    <property type="nucleotide sequence ID" value="NZ_JABFCX010000003.1"/>
</dbReference>
<dbReference type="EMBL" id="JABFCX010000003">
    <property type="protein sequence ID" value="NNU16991.1"/>
    <property type="molecule type" value="Genomic_DNA"/>
</dbReference>
<gene>
    <name evidence="3" type="ORF">HK107_11735</name>
</gene>
<organism evidence="3 4">
    <name type="scientific">Parvularcula mediterranea</name>
    <dbReference type="NCBI Taxonomy" id="2732508"/>
    <lineage>
        <taxon>Bacteria</taxon>
        <taxon>Pseudomonadati</taxon>
        <taxon>Pseudomonadota</taxon>
        <taxon>Alphaproteobacteria</taxon>
        <taxon>Parvularculales</taxon>
        <taxon>Parvularculaceae</taxon>
        <taxon>Parvularcula</taxon>
    </lineage>
</organism>
<dbReference type="Pfam" id="PF03237">
    <property type="entry name" value="Terminase_6N"/>
    <property type="match status" value="1"/>
</dbReference>
<accession>A0A7Y3RNV5</accession>
<evidence type="ECO:0000313" key="4">
    <source>
        <dbReference type="Proteomes" id="UP000536835"/>
    </source>
</evidence>
<proteinExistence type="predicted"/>
<dbReference type="Proteomes" id="UP000536835">
    <property type="component" value="Unassembled WGS sequence"/>
</dbReference>
<evidence type="ECO:0000256" key="1">
    <source>
        <dbReference type="ARBA" id="ARBA00022612"/>
    </source>
</evidence>
<feature type="domain" description="Terminase large subunit gp17-like C-terminal" evidence="2">
    <location>
        <begin position="262"/>
        <end position="407"/>
    </location>
</feature>
<protein>
    <submittedName>
        <fullName evidence="3">DNA-packaging protein</fullName>
    </submittedName>
</protein>
<comment type="caution">
    <text evidence="3">The sequence shown here is derived from an EMBL/GenBank/DDBJ whole genome shotgun (WGS) entry which is preliminary data.</text>
</comment>
<sequence length="422" mass="46855">MQMLLGKKSSLEGYEREDLIPINWGWDFWARTDQKAPERDWRTWLVLGGRGAGKTRTGAEWIHERVRQGAERIALVAETYGDGREVMLEGPSGLLHTGYPSERPRYEPSRRRLSWPSGAEGHIFSAEDPEGLRGYQFDTAWSDELAKWPSGEDTWSNLQMGLRLGDDPRQIVTTTPRTVPLLKEIMARETTELTRASSYANRTNLAASFFSEIAAVYEGTALGRQELLGELIEDLAGALWTWDMIEAARAEPPQSFRRIVVAVDPPVTSHEGSDACGIVVAGLCHAEDKRAFVLADLTVKGLRPHQWAERVAEAYHRFEADRVVVEVNQGGDLVTDVLGTASPSIPVKAVRATRGKIVRAEPIAALYEQNRIHHACPLPELEDQMTSFTGVGSGSPDRLDALVWALTDLMIGHEAVPQIRSL</sequence>
<dbReference type="InterPro" id="IPR027417">
    <property type="entry name" value="P-loop_NTPase"/>
</dbReference>
<dbReference type="InterPro" id="IPR035421">
    <property type="entry name" value="Terminase_6C"/>
</dbReference>
<keyword evidence="1" id="KW-1188">Viral release from host cell</keyword>
<evidence type="ECO:0000259" key="2">
    <source>
        <dbReference type="Pfam" id="PF17289"/>
    </source>
</evidence>
<dbReference type="Gene3D" id="3.30.420.240">
    <property type="match status" value="1"/>
</dbReference>
<keyword evidence="4" id="KW-1185">Reference proteome</keyword>
<reference evidence="3 4" key="1">
    <citation type="submission" date="2020-05" db="EMBL/GenBank/DDBJ databases">
        <title>Parvularcula mediterraneae sp. nov., isolated from polypropylene straw from shallow seawater of the seashore of Laganas in Zakynthos island, Greece.</title>
        <authorList>
            <person name="Szabo I."/>
            <person name="Al-Omari J."/>
            <person name="Rado J."/>
            <person name="Szerdahelyi G.S."/>
        </authorList>
    </citation>
    <scope>NUCLEOTIDE SEQUENCE [LARGE SCALE GENOMIC DNA]</scope>
    <source>
        <strain evidence="3 4">ZS-1/3</strain>
    </source>
</reference>
<name>A0A7Y3RNV5_9PROT</name>
<dbReference type="Pfam" id="PF17289">
    <property type="entry name" value="Terminase_6C"/>
    <property type="match status" value="1"/>
</dbReference>
<dbReference type="AlphaFoldDB" id="A0A7Y3RNV5"/>
<evidence type="ECO:0000313" key="3">
    <source>
        <dbReference type="EMBL" id="NNU16991.1"/>
    </source>
</evidence>